<dbReference type="RefSeq" id="WP_194111560.1">
    <property type="nucleotide sequence ID" value="NZ_JADFFL010000003.1"/>
</dbReference>
<organism evidence="2 3">
    <name type="scientific">Mucilaginibacter myungsuensis</name>
    <dbReference type="NCBI Taxonomy" id="649104"/>
    <lineage>
        <taxon>Bacteria</taxon>
        <taxon>Pseudomonadati</taxon>
        <taxon>Bacteroidota</taxon>
        <taxon>Sphingobacteriia</taxon>
        <taxon>Sphingobacteriales</taxon>
        <taxon>Sphingobacteriaceae</taxon>
        <taxon>Mucilaginibacter</taxon>
    </lineage>
</organism>
<keyword evidence="1" id="KW-0812">Transmembrane</keyword>
<feature type="transmembrane region" description="Helical" evidence="1">
    <location>
        <begin position="60"/>
        <end position="80"/>
    </location>
</feature>
<dbReference type="Proteomes" id="UP000622475">
    <property type="component" value="Unassembled WGS sequence"/>
</dbReference>
<evidence type="ECO:0000313" key="3">
    <source>
        <dbReference type="Proteomes" id="UP000622475"/>
    </source>
</evidence>
<feature type="transmembrane region" description="Helical" evidence="1">
    <location>
        <begin position="29"/>
        <end position="48"/>
    </location>
</feature>
<gene>
    <name evidence="2" type="ORF">IRJ16_10885</name>
</gene>
<keyword evidence="1" id="KW-0472">Membrane</keyword>
<reference evidence="2" key="1">
    <citation type="submission" date="2020-10" db="EMBL/GenBank/DDBJ databases">
        <title>Mucilaginibacter mali sp. nov., isolated from rhizosphere soil of apple orchard.</title>
        <authorList>
            <person name="Lee J.-S."/>
            <person name="Kim H.S."/>
            <person name="Kim J.-S."/>
        </authorList>
    </citation>
    <scope>NUCLEOTIDE SEQUENCE</scope>
    <source>
        <strain evidence="2">KCTC 22746</strain>
    </source>
</reference>
<keyword evidence="3" id="KW-1185">Reference proteome</keyword>
<evidence type="ECO:0000256" key="1">
    <source>
        <dbReference type="SAM" id="Phobius"/>
    </source>
</evidence>
<feature type="transmembrane region" description="Helical" evidence="1">
    <location>
        <begin position="86"/>
        <end position="104"/>
    </location>
</feature>
<name>A0A929PXG9_9SPHI</name>
<sequence>MTEEHYNEPDIQPEEEDNGEGAVEIYSKWAIRGFSILSPIFGGALLFINLKNVGYKKAAYNALLASIGYFFLSAIVASLFRLNVGFLPLLINYLGGVFLTEVFFKKHFPDDDYYPRPIWSALAIVIAIQFGIFFALYYSGLLPAEVMKALKQK</sequence>
<dbReference type="AlphaFoldDB" id="A0A929PXG9"/>
<evidence type="ECO:0000313" key="2">
    <source>
        <dbReference type="EMBL" id="MBE9662390.1"/>
    </source>
</evidence>
<dbReference type="EMBL" id="JADFFL010000003">
    <property type="protein sequence ID" value="MBE9662390.1"/>
    <property type="molecule type" value="Genomic_DNA"/>
</dbReference>
<feature type="transmembrane region" description="Helical" evidence="1">
    <location>
        <begin position="116"/>
        <end position="138"/>
    </location>
</feature>
<accession>A0A929PXG9</accession>
<protein>
    <submittedName>
        <fullName evidence="2">Uncharacterized protein</fullName>
    </submittedName>
</protein>
<keyword evidence="1" id="KW-1133">Transmembrane helix</keyword>
<proteinExistence type="predicted"/>
<comment type="caution">
    <text evidence="2">The sequence shown here is derived from an EMBL/GenBank/DDBJ whole genome shotgun (WGS) entry which is preliminary data.</text>
</comment>